<reference evidence="2" key="1">
    <citation type="journal article" date="2017" name="Cell">
        <title>Insights into land plant evolution garnered from the Marchantia polymorpha genome.</title>
        <authorList>
            <person name="Bowman J.L."/>
            <person name="Kohchi T."/>
            <person name="Yamato K.T."/>
            <person name="Jenkins J."/>
            <person name="Shu S."/>
            <person name="Ishizaki K."/>
            <person name="Yamaoka S."/>
            <person name="Nishihama R."/>
            <person name="Nakamura Y."/>
            <person name="Berger F."/>
            <person name="Adam C."/>
            <person name="Aki S.S."/>
            <person name="Althoff F."/>
            <person name="Araki T."/>
            <person name="Arteaga-Vazquez M.A."/>
            <person name="Balasubrmanian S."/>
            <person name="Barry K."/>
            <person name="Bauer D."/>
            <person name="Boehm C.R."/>
            <person name="Briginshaw L."/>
            <person name="Caballero-Perez J."/>
            <person name="Catarino B."/>
            <person name="Chen F."/>
            <person name="Chiyoda S."/>
            <person name="Chovatia M."/>
            <person name="Davies K.M."/>
            <person name="Delmans M."/>
            <person name="Demura T."/>
            <person name="Dierschke T."/>
            <person name="Dolan L."/>
            <person name="Dorantes-Acosta A.E."/>
            <person name="Eklund D.M."/>
            <person name="Florent S.N."/>
            <person name="Flores-Sandoval E."/>
            <person name="Fujiyama A."/>
            <person name="Fukuzawa H."/>
            <person name="Galik B."/>
            <person name="Grimanelli D."/>
            <person name="Grimwood J."/>
            <person name="Grossniklaus U."/>
            <person name="Hamada T."/>
            <person name="Haseloff J."/>
            <person name="Hetherington A.J."/>
            <person name="Higo A."/>
            <person name="Hirakawa Y."/>
            <person name="Hundley H.N."/>
            <person name="Ikeda Y."/>
            <person name="Inoue K."/>
            <person name="Inoue S.I."/>
            <person name="Ishida S."/>
            <person name="Jia Q."/>
            <person name="Kakita M."/>
            <person name="Kanazawa T."/>
            <person name="Kawai Y."/>
            <person name="Kawashima T."/>
            <person name="Kennedy M."/>
            <person name="Kinose K."/>
            <person name="Kinoshita T."/>
            <person name="Kohara Y."/>
            <person name="Koide E."/>
            <person name="Komatsu K."/>
            <person name="Kopischke S."/>
            <person name="Kubo M."/>
            <person name="Kyozuka J."/>
            <person name="Lagercrantz U."/>
            <person name="Lin S.S."/>
            <person name="Lindquist E."/>
            <person name="Lipzen A.M."/>
            <person name="Lu C.W."/>
            <person name="De Luna E."/>
            <person name="Martienssen R.A."/>
            <person name="Minamino N."/>
            <person name="Mizutani M."/>
            <person name="Mizutani M."/>
            <person name="Mochizuki N."/>
            <person name="Monte I."/>
            <person name="Mosher R."/>
            <person name="Nagasaki H."/>
            <person name="Nakagami H."/>
            <person name="Naramoto S."/>
            <person name="Nishitani K."/>
            <person name="Ohtani M."/>
            <person name="Okamoto T."/>
            <person name="Okumura M."/>
            <person name="Phillips J."/>
            <person name="Pollak B."/>
            <person name="Reinders A."/>
            <person name="Rovekamp M."/>
            <person name="Sano R."/>
            <person name="Sawa S."/>
            <person name="Schmid M.W."/>
            <person name="Shirakawa M."/>
            <person name="Solano R."/>
            <person name="Spunde A."/>
            <person name="Suetsugu N."/>
            <person name="Sugano S."/>
            <person name="Sugiyama A."/>
            <person name="Sun R."/>
            <person name="Suzuki Y."/>
            <person name="Takenaka M."/>
            <person name="Takezawa D."/>
            <person name="Tomogane H."/>
            <person name="Tsuzuki M."/>
            <person name="Ueda T."/>
            <person name="Umeda M."/>
            <person name="Ward J.M."/>
            <person name="Watanabe Y."/>
            <person name="Yazaki K."/>
            <person name="Yokoyama R."/>
            <person name="Yoshitake Y."/>
            <person name="Yotsui I."/>
            <person name="Zachgo S."/>
            <person name="Schmutz J."/>
        </authorList>
    </citation>
    <scope>NUCLEOTIDE SEQUENCE [LARGE SCALE GENOMIC DNA]</scope>
    <source>
        <strain evidence="2">Tak-1</strain>
    </source>
</reference>
<dbReference type="Gramene" id="Mp6g18310.1">
    <property type="protein sequence ID" value="Mp6g18310.1.cds1"/>
    <property type="gene ID" value="Mp6g18310"/>
</dbReference>
<name>A0A2R6X3M4_MARPO</name>
<proteinExistence type="predicted"/>
<dbReference type="EMBL" id="KZ772710">
    <property type="protein sequence ID" value="PTQ40686.1"/>
    <property type="molecule type" value="Genomic_DNA"/>
</dbReference>
<dbReference type="AlphaFoldDB" id="A0A2R6X3M4"/>
<protein>
    <submittedName>
        <fullName evidence="1">Uncharacterized protein</fullName>
    </submittedName>
</protein>
<organism evidence="1 2">
    <name type="scientific">Marchantia polymorpha</name>
    <name type="common">Common liverwort</name>
    <name type="synonym">Marchantia aquatica</name>
    <dbReference type="NCBI Taxonomy" id="3197"/>
    <lineage>
        <taxon>Eukaryota</taxon>
        <taxon>Viridiplantae</taxon>
        <taxon>Streptophyta</taxon>
        <taxon>Embryophyta</taxon>
        <taxon>Marchantiophyta</taxon>
        <taxon>Marchantiopsida</taxon>
        <taxon>Marchantiidae</taxon>
        <taxon>Marchantiales</taxon>
        <taxon>Marchantiaceae</taxon>
        <taxon>Marchantia</taxon>
    </lineage>
</organism>
<dbReference type="Proteomes" id="UP000244005">
    <property type="component" value="Unassembled WGS sequence"/>
</dbReference>
<evidence type="ECO:0000313" key="2">
    <source>
        <dbReference type="Proteomes" id="UP000244005"/>
    </source>
</evidence>
<gene>
    <name evidence="1" type="ORF">MARPO_0038s0041</name>
</gene>
<accession>A0A2R6X3M4</accession>
<sequence>MGEPFPDRYVHRYLDTFIDCEVVQHKVLEVDECMFVPRSLIMFEIMRQGTAVKFWIGEQDEENPLHIWVDNEPISIDYFSTWFLTVKKQQIFVEEFYVSELDVVVHRSISAMWHKVWNGHFRLNLDWGGRTVVIGDMITDQVSSNLPEVEERIRLMYPKFHSFP</sequence>
<evidence type="ECO:0000313" key="1">
    <source>
        <dbReference type="EMBL" id="PTQ40686.1"/>
    </source>
</evidence>
<keyword evidence="2" id="KW-1185">Reference proteome</keyword>